<sequence length="593" mass="65567">MAPALLLLFLVLSVSSALDASVAQSDIGYISAVISESGLAFAKDLLVERAIDSLIPLCLHDIEKSVHIPLIGWVHMRAANITLSSIDVSSSTVKPGESGIVIVASGATASLSFDWSYSYSSWLIPIEISDKGRAFVQVEGMEVGLTMTMDRKNGTLELAVAQCGCYMENLVITLDGGASWFYQGYMNKHKPIFYHVLFQFVYAFANHIQIAVEDAITQKIVEGAQKLDSLLQTLPKKIYVDKVAALNVTFVNDPILTNSSLELDIKGLFISSDKTYAHNYLHKMSKLSYTCYGEQKMLSISLDEAVFNSASVIYFQAGLLHWMVDKIPQQSLLNTASWKYLIPQLYKKYPNDDMLLNMSLTSPPDVWIISQKLGAVALLDMTVIVLDGDARTPVACISMVTILSPLDSSFIISTTCLLTYLTVSSGLSWIICFIWHLLLCAWIHEFSGREESRWNSWLSCGLKEVPNCRKLVLRLSLYRTEALPKDTKVVNVSGAVTISGNNLAGQVGLDDFTLSLKWSDVGKFHMSLIQGVVRVFLNTIFLPYVNLQLRQGFPLPIIKGFTLQNANILTTSSVMVVCSDLVFNKSISLYSSF</sequence>
<feature type="chain" id="PRO_5035165584" description="Lipid-binding serum glycoprotein C-terminal domain-containing protein" evidence="1">
    <location>
        <begin position="18"/>
        <end position="593"/>
    </location>
</feature>
<dbReference type="InterPro" id="IPR045897">
    <property type="entry name" value="BPI/LBP_pln"/>
</dbReference>
<evidence type="ECO:0000313" key="3">
    <source>
        <dbReference type="EMBL" id="KAG6519805.1"/>
    </source>
</evidence>
<reference evidence="3 4" key="1">
    <citation type="submission" date="2020-08" db="EMBL/GenBank/DDBJ databases">
        <title>Plant Genome Project.</title>
        <authorList>
            <person name="Zhang R.-G."/>
        </authorList>
    </citation>
    <scope>NUCLEOTIDE SEQUENCE [LARGE SCALE GENOMIC DNA]</scope>
    <source>
        <tissue evidence="3">Rhizome</tissue>
    </source>
</reference>
<dbReference type="InterPro" id="IPR001124">
    <property type="entry name" value="Lipid-bd_serum_glycop_C"/>
</dbReference>
<keyword evidence="1" id="KW-0732">Signal</keyword>
<proteinExistence type="predicted"/>
<feature type="domain" description="Lipid-binding serum glycoprotein C-terminal" evidence="2">
    <location>
        <begin position="292"/>
        <end position="579"/>
    </location>
</feature>
<gene>
    <name evidence="3" type="ORF">ZIOFF_023314</name>
</gene>
<dbReference type="GO" id="GO:0008289">
    <property type="term" value="F:lipid binding"/>
    <property type="evidence" value="ECO:0007669"/>
    <property type="project" value="InterPro"/>
</dbReference>
<feature type="signal peptide" evidence="1">
    <location>
        <begin position="1"/>
        <end position="17"/>
    </location>
</feature>
<organism evidence="3 4">
    <name type="scientific">Zingiber officinale</name>
    <name type="common">Ginger</name>
    <name type="synonym">Amomum zingiber</name>
    <dbReference type="NCBI Taxonomy" id="94328"/>
    <lineage>
        <taxon>Eukaryota</taxon>
        <taxon>Viridiplantae</taxon>
        <taxon>Streptophyta</taxon>
        <taxon>Embryophyta</taxon>
        <taxon>Tracheophyta</taxon>
        <taxon>Spermatophyta</taxon>
        <taxon>Magnoliopsida</taxon>
        <taxon>Liliopsida</taxon>
        <taxon>Zingiberales</taxon>
        <taxon>Zingiberaceae</taxon>
        <taxon>Zingiber</taxon>
    </lineage>
</organism>
<dbReference type="SUPFAM" id="SSF55394">
    <property type="entry name" value="Bactericidal permeability-increasing protein, BPI"/>
    <property type="match status" value="3"/>
</dbReference>
<evidence type="ECO:0000313" key="4">
    <source>
        <dbReference type="Proteomes" id="UP000734854"/>
    </source>
</evidence>
<dbReference type="PANTHER" id="PTHR46801">
    <property type="entry name" value="OS06G0309200 PROTEIN"/>
    <property type="match status" value="1"/>
</dbReference>
<dbReference type="PANTHER" id="PTHR46801:SF2">
    <property type="entry name" value="LIPOPOLYSACCHARIDE-BINDING PROTEIN"/>
    <property type="match status" value="1"/>
</dbReference>
<keyword evidence="4" id="KW-1185">Reference proteome</keyword>
<evidence type="ECO:0000256" key="1">
    <source>
        <dbReference type="SAM" id="SignalP"/>
    </source>
</evidence>
<protein>
    <recommendedName>
        <fullName evidence="2">Lipid-binding serum glycoprotein C-terminal domain-containing protein</fullName>
    </recommendedName>
</protein>
<dbReference type="Pfam" id="PF01273">
    <property type="entry name" value="LBP_BPI_CETP"/>
    <property type="match status" value="1"/>
</dbReference>
<dbReference type="AlphaFoldDB" id="A0A8J5HPQ9"/>
<dbReference type="InterPro" id="IPR017942">
    <property type="entry name" value="Lipid-bd_serum_glycop_N"/>
</dbReference>
<dbReference type="EMBL" id="JACMSC010000006">
    <property type="protein sequence ID" value="KAG6519805.1"/>
    <property type="molecule type" value="Genomic_DNA"/>
</dbReference>
<dbReference type="Gene3D" id="3.15.10.10">
    <property type="entry name" value="Bactericidal permeability-increasing protein, domain 1"/>
    <property type="match status" value="1"/>
</dbReference>
<comment type="caution">
    <text evidence="3">The sequence shown here is derived from an EMBL/GenBank/DDBJ whole genome shotgun (WGS) entry which is preliminary data.</text>
</comment>
<name>A0A8J5HPQ9_ZINOF</name>
<dbReference type="Proteomes" id="UP000734854">
    <property type="component" value="Unassembled WGS sequence"/>
</dbReference>
<dbReference type="Pfam" id="PF02886">
    <property type="entry name" value="LBP_BPI_CETP_C"/>
    <property type="match status" value="2"/>
</dbReference>
<accession>A0A8J5HPQ9</accession>
<evidence type="ECO:0000259" key="2">
    <source>
        <dbReference type="SMART" id="SM00329"/>
    </source>
</evidence>
<dbReference type="SMART" id="SM00329">
    <property type="entry name" value="BPI2"/>
    <property type="match status" value="1"/>
</dbReference>
<dbReference type="InterPro" id="IPR017943">
    <property type="entry name" value="Bactericidal_perm-incr_a/b_dom"/>
</dbReference>
<dbReference type="Gene3D" id="3.15.20.10">
    <property type="entry name" value="Bactericidal permeability-increasing protein, domain 2"/>
    <property type="match status" value="2"/>
</dbReference>